<dbReference type="AlphaFoldDB" id="R9P7B4"/>
<protein>
    <submittedName>
        <fullName evidence="2">Plasma membrane calcium-transporting ATPase 4</fullName>
    </submittedName>
</protein>
<gene>
    <name evidence="2" type="ORF">PHSY_004814</name>
</gene>
<sequence>MLLKPTKNRNRRVSSNSIPERARSLVSKGKNILSFNLPSPEASSRRRRSGASSTGSRSDQGDEARPSTTESNGASFFSAQTSCAQKEEQASKQEGPDPDSSDMYGSIRTPPPMFRPSAHLVTKVWSESHFDPNWISTFIDNSYLFPIDSPCKGRTYDEKDSAHGETRLSSPSIVAPTLIFPSEIHRVIPLAESKSSCPRLGTRSPQLRHSQASDAQPTAATT</sequence>
<accession>R9P7B4</accession>
<feature type="compositionally biased region" description="Basic residues" evidence="1">
    <location>
        <begin position="1"/>
        <end position="12"/>
    </location>
</feature>
<proteinExistence type="predicted"/>
<keyword evidence="3" id="KW-1185">Reference proteome</keyword>
<organism evidence="2 3">
    <name type="scientific">Pseudozyma hubeiensis (strain SY62)</name>
    <name type="common">Yeast</name>
    <dbReference type="NCBI Taxonomy" id="1305764"/>
    <lineage>
        <taxon>Eukaryota</taxon>
        <taxon>Fungi</taxon>
        <taxon>Dikarya</taxon>
        <taxon>Basidiomycota</taxon>
        <taxon>Ustilaginomycotina</taxon>
        <taxon>Ustilaginomycetes</taxon>
        <taxon>Ustilaginales</taxon>
        <taxon>Ustilaginaceae</taxon>
        <taxon>Pseudozyma</taxon>
    </lineage>
</organism>
<dbReference type="eggNOG" id="ENOG502R4HV">
    <property type="taxonomic scope" value="Eukaryota"/>
</dbReference>
<feature type="compositionally biased region" description="Basic and acidic residues" evidence="1">
    <location>
        <begin position="85"/>
        <end position="95"/>
    </location>
</feature>
<evidence type="ECO:0000256" key="1">
    <source>
        <dbReference type="SAM" id="MobiDB-lite"/>
    </source>
</evidence>
<dbReference type="RefSeq" id="XP_012190816.1">
    <property type="nucleotide sequence ID" value="XM_012335426.1"/>
</dbReference>
<dbReference type="Proteomes" id="UP000014071">
    <property type="component" value="Unassembled WGS sequence"/>
</dbReference>
<dbReference type="HOGENOM" id="CLU_1245860_0_0_1"/>
<feature type="region of interest" description="Disordered" evidence="1">
    <location>
        <begin position="192"/>
        <end position="222"/>
    </location>
</feature>
<evidence type="ECO:0000313" key="3">
    <source>
        <dbReference type="Proteomes" id="UP000014071"/>
    </source>
</evidence>
<dbReference type="GeneID" id="24110095"/>
<evidence type="ECO:0000313" key="2">
    <source>
        <dbReference type="EMBL" id="GAC97229.1"/>
    </source>
</evidence>
<name>R9P7B4_PSEHS</name>
<dbReference type="EMBL" id="DF238808">
    <property type="protein sequence ID" value="GAC97229.1"/>
    <property type="molecule type" value="Genomic_DNA"/>
</dbReference>
<reference evidence="3" key="1">
    <citation type="journal article" date="2013" name="Genome Announc.">
        <title>Draft genome sequence of the basidiomycetous yeast-like fungus Pseudozyma hubeiensis SY62, which produces an abundant amount of the biosurfactant mannosylerythritol lipids.</title>
        <authorList>
            <person name="Konishi M."/>
            <person name="Hatada Y."/>
            <person name="Horiuchi J."/>
        </authorList>
    </citation>
    <scope>NUCLEOTIDE SEQUENCE [LARGE SCALE GENOMIC DNA]</scope>
    <source>
        <strain evidence="3">SY62</strain>
    </source>
</reference>
<feature type="region of interest" description="Disordered" evidence="1">
    <location>
        <begin position="1"/>
        <end position="112"/>
    </location>
</feature>
<dbReference type="OrthoDB" id="10424474at2759"/>
<feature type="compositionally biased region" description="Polar residues" evidence="1">
    <location>
        <begin position="66"/>
        <end position="84"/>
    </location>
</feature>
<feature type="compositionally biased region" description="Polar residues" evidence="1">
    <location>
        <begin position="203"/>
        <end position="222"/>
    </location>
</feature>